<dbReference type="GO" id="GO:0005507">
    <property type="term" value="F:copper ion binding"/>
    <property type="evidence" value="ECO:0007669"/>
    <property type="project" value="InterPro"/>
</dbReference>
<dbReference type="PANTHER" id="PTHR11709">
    <property type="entry name" value="MULTI-COPPER OXIDASE"/>
    <property type="match status" value="1"/>
</dbReference>
<evidence type="ECO:0000259" key="3">
    <source>
        <dbReference type="Pfam" id="PF07731"/>
    </source>
</evidence>
<dbReference type="InterPro" id="IPR011707">
    <property type="entry name" value="Cu-oxidase-like_N"/>
</dbReference>
<protein>
    <submittedName>
        <fullName evidence="5">L-ascorbate oxidase-like</fullName>
    </submittedName>
</protein>
<name>A0A2P6VEG3_9CHLO</name>
<dbReference type="Gene3D" id="2.60.40.420">
    <property type="entry name" value="Cupredoxins - blue copper proteins"/>
    <property type="match status" value="3"/>
</dbReference>
<dbReference type="AlphaFoldDB" id="A0A2P6VEG3"/>
<gene>
    <name evidence="5" type="ORF">C2E20_4269</name>
</gene>
<dbReference type="OrthoDB" id="2121828at2759"/>
<accession>A0A2P6VEG3</accession>
<dbReference type="EMBL" id="LHPF02000010">
    <property type="protein sequence ID" value="PSC72468.1"/>
    <property type="molecule type" value="Genomic_DNA"/>
</dbReference>
<comment type="caution">
    <text evidence="5">The sequence shown here is derived from an EMBL/GenBank/DDBJ whole genome shotgun (WGS) entry which is preliminary data.</text>
</comment>
<evidence type="ECO:0000259" key="4">
    <source>
        <dbReference type="Pfam" id="PF07732"/>
    </source>
</evidence>
<dbReference type="Pfam" id="PF07732">
    <property type="entry name" value="Cu-oxidase_3"/>
    <property type="match status" value="1"/>
</dbReference>
<dbReference type="GO" id="GO:0016491">
    <property type="term" value="F:oxidoreductase activity"/>
    <property type="evidence" value="ECO:0007669"/>
    <property type="project" value="InterPro"/>
</dbReference>
<reference evidence="5 6" key="1">
    <citation type="journal article" date="2018" name="Plant J.">
        <title>Genome sequences of Chlorella sorokiniana UTEX 1602 and Micractinium conductrix SAG 241.80: implications to maltose excretion by a green alga.</title>
        <authorList>
            <person name="Arriola M.B."/>
            <person name="Velmurugan N."/>
            <person name="Zhang Y."/>
            <person name="Plunkett M.H."/>
            <person name="Hondzo H."/>
            <person name="Barney B.M."/>
        </authorList>
    </citation>
    <scope>NUCLEOTIDE SEQUENCE [LARGE SCALE GENOMIC DNA]</scope>
    <source>
        <strain evidence="5 6">SAG 241.80</strain>
    </source>
</reference>
<feature type="domain" description="Plastocyanin-like" evidence="3">
    <location>
        <begin position="389"/>
        <end position="520"/>
    </location>
</feature>
<evidence type="ECO:0000259" key="2">
    <source>
        <dbReference type="Pfam" id="PF00394"/>
    </source>
</evidence>
<dbReference type="InterPro" id="IPR008972">
    <property type="entry name" value="Cupredoxin"/>
</dbReference>
<dbReference type="CDD" id="cd04205">
    <property type="entry name" value="CuRO_2_LCC_like"/>
    <property type="match status" value="1"/>
</dbReference>
<dbReference type="InterPro" id="IPR045087">
    <property type="entry name" value="Cu-oxidase_fam"/>
</dbReference>
<dbReference type="PANTHER" id="PTHR11709:SF511">
    <property type="entry name" value="LACCASE"/>
    <property type="match status" value="1"/>
</dbReference>
<dbReference type="Pfam" id="PF00394">
    <property type="entry name" value="Cu-oxidase"/>
    <property type="match status" value="1"/>
</dbReference>
<comment type="similarity">
    <text evidence="1">Belongs to the multicopper oxidase family.</text>
</comment>
<proteinExistence type="inferred from homology"/>
<dbReference type="Proteomes" id="UP000239649">
    <property type="component" value="Unassembled WGS sequence"/>
</dbReference>
<sequence>MRAASWAASWYDGASYVTQCPVYPGDCTSHRWTVNEAPGTYMWHGHSGSDRGEGLAGMVVRSCFFLNDWWHTPGSVAGMPLNRPFDSARQTNKTGGWHWVNNPQALTMNGKGNWMDCNLNAGGNSTPPLTCNVTDYWVPPGASAVQPWMSAASLGCVHANVTVSAGKTYLFRIANAAQLAYQTICLEGHDVTLVAADSVPIEPIAASQLNASRPGCVNINSGQRYDVLLTADQPAGNYWISTHVQYRPGSPSGYAVLHYRGAADALPTTPPPQPQTVGPWGLPELAMIVMSSTLLAANATKFEGLEVAAQKVPAADLRLTFNITQPLMNQTRQIRWAINNVVGLRAPPCQALLDLLHADPNWLGKQSGTGGKVQVFLTTADGSNPPPIYPVAGTHLVPLKRGQVVELVLQNLPANSFNGDYRVPAGQNRTAMEQHPFHLHGHHFWVLGSGEGIYSPAGTNASTNASALNTLNPPRRDTATLPQAGWVVVRFVADNPGVWLFHCHLLWHEMMGHAAMFVTDIGAVPPPARKGRSKCSKTCVYNAAPWDVPTVQMEFGSSGFELPRAG</sequence>
<organism evidence="5 6">
    <name type="scientific">Micractinium conductrix</name>
    <dbReference type="NCBI Taxonomy" id="554055"/>
    <lineage>
        <taxon>Eukaryota</taxon>
        <taxon>Viridiplantae</taxon>
        <taxon>Chlorophyta</taxon>
        <taxon>core chlorophytes</taxon>
        <taxon>Trebouxiophyceae</taxon>
        <taxon>Chlorellales</taxon>
        <taxon>Chlorellaceae</taxon>
        <taxon>Chlorella clade</taxon>
        <taxon>Micractinium</taxon>
    </lineage>
</organism>
<dbReference type="SUPFAM" id="SSF49503">
    <property type="entry name" value="Cupredoxins"/>
    <property type="match status" value="3"/>
</dbReference>
<evidence type="ECO:0000313" key="6">
    <source>
        <dbReference type="Proteomes" id="UP000239649"/>
    </source>
</evidence>
<dbReference type="Pfam" id="PF07731">
    <property type="entry name" value="Cu-oxidase_2"/>
    <property type="match status" value="1"/>
</dbReference>
<evidence type="ECO:0000256" key="1">
    <source>
        <dbReference type="ARBA" id="ARBA00010609"/>
    </source>
</evidence>
<evidence type="ECO:0000313" key="5">
    <source>
        <dbReference type="EMBL" id="PSC72468.1"/>
    </source>
</evidence>
<keyword evidence="6" id="KW-1185">Reference proteome</keyword>
<dbReference type="InterPro" id="IPR001117">
    <property type="entry name" value="Cu-oxidase_2nd"/>
</dbReference>
<feature type="domain" description="Plastocyanin-like" evidence="2">
    <location>
        <begin position="64"/>
        <end position="262"/>
    </location>
</feature>
<dbReference type="InterPro" id="IPR011706">
    <property type="entry name" value="Cu-oxidase_C"/>
</dbReference>
<dbReference type="STRING" id="554055.A0A2P6VEG3"/>
<feature type="domain" description="Plastocyanin-like" evidence="4">
    <location>
        <begin position="8"/>
        <end position="60"/>
    </location>
</feature>